<feature type="region of interest" description="Disordered" evidence="3">
    <location>
        <begin position="1"/>
        <end position="60"/>
    </location>
</feature>
<dbReference type="SMART" id="SM00448">
    <property type="entry name" value="REC"/>
    <property type="match status" value="1"/>
</dbReference>
<evidence type="ECO:0000259" key="4">
    <source>
        <dbReference type="PROSITE" id="PS50110"/>
    </source>
</evidence>
<dbReference type="Gene3D" id="3.40.50.2300">
    <property type="match status" value="1"/>
</dbReference>
<dbReference type="EMBL" id="CP121196">
    <property type="protein sequence ID" value="XBH15658.1"/>
    <property type="molecule type" value="Genomic_DNA"/>
</dbReference>
<dbReference type="InterPro" id="IPR050595">
    <property type="entry name" value="Bact_response_regulator"/>
</dbReference>
<evidence type="ECO:0000313" key="5">
    <source>
        <dbReference type="EMBL" id="XBH15658.1"/>
    </source>
</evidence>
<dbReference type="AlphaFoldDB" id="A0AAU7DET2"/>
<feature type="modified residue" description="4-aspartylphosphate" evidence="2">
    <location>
        <position position="123"/>
    </location>
</feature>
<protein>
    <submittedName>
        <fullName evidence="5">Response regulator</fullName>
    </submittedName>
</protein>
<dbReference type="SUPFAM" id="SSF52172">
    <property type="entry name" value="CheY-like"/>
    <property type="match status" value="1"/>
</dbReference>
<reference evidence="5" key="1">
    <citation type="submission" date="2023-03" db="EMBL/GenBank/DDBJ databases">
        <title>Edaphobacter sp.</title>
        <authorList>
            <person name="Huber K.J."/>
            <person name="Papendorf J."/>
            <person name="Pilke C."/>
            <person name="Bunk B."/>
            <person name="Sproeer C."/>
            <person name="Pester M."/>
        </authorList>
    </citation>
    <scope>NUCLEOTIDE SEQUENCE</scope>
    <source>
        <strain evidence="5">DSM 110680</strain>
    </source>
</reference>
<evidence type="ECO:0000256" key="1">
    <source>
        <dbReference type="ARBA" id="ARBA00022553"/>
    </source>
</evidence>
<name>A0AAU7DET2_9BACT</name>
<dbReference type="PANTHER" id="PTHR44591">
    <property type="entry name" value="STRESS RESPONSE REGULATOR PROTEIN 1"/>
    <property type="match status" value="1"/>
</dbReference>
<dbReference type="RefSeq" id="WP_348260892.1">
    <property type="nucleotide sequence ID" value="NZ_CP121196.1"/>
</dbReference>
<dbReference type="PROSITE" id="PS50110">
    <property type="entry name" value="RESPONSE_REGULATORY"/>
    <property type="match status" value="1"/>
</dbReference>
<dbReference type="Pfam" id="PF00072">
    <property type="entry name" value="Response_reg"/>
    <property type="match status" value="1"/>
</dbReference>
<dbReference type="InterPro" id="IPR011006">
    <property type="entry name" value="CheY-like_superfamily"/>
</dbReference>
<sequence length="199" mass="21483">MGNGVIQFGSGANGTDEGRKTDPAGRVDPGENSDVPHSDSDSSASKSSNGGESNIPSHEKGWLMGLPVHKTARRILIVDDETAIADTLSLIFQLQRYDVRVAYTAERAIEMIAEWIPELAVLDVMLPAMNGIDLALVIKANHPKCHVILFSGHANTGMLLEEAGRKGHQFEILAKPVQPELMLERASTLLSGPDESNYN</sequence>
<evidence type="ECO:0000256" key="2">
    <source>
        <dbReference type="PROSITE-ProRule" id="PRU00169"/>
    </source>
</evidence>
<dbReference type="InterPro" id="IPR001789">
    <property type="entry name" value="Sig_transdc_resp-reg_receiver"/>
</dbReference>
<keyword evidence="1 2" id="KW-0597">Phosphoprotein</keyword>
<dbReference type="GO" id="GO:0000160">
    <property type="term" value="P:phosphorelay signal transduction system"/>
    <property type="evidence" value="ECO:0007669"/>
    <property type="project" value="InterPro"/>
</dbReference>
<gene>
    <name evidence="5" type="ORF">P8935_13875</name>
</gene>
<feature type="compositionally biased region" description="Basic and acidic residues" evidence="3">
    <location>
        <begin position="16"/>
        <end position="40"/>
    </location>
</feature>
<proteinExistence type="predicted"/>
<dbReference type="PANTHER" id="PTHR44591:SF3">
    <property type="entry name" value="RESPONSE REGULATORY DOMAIN-CONTAINING PROTEIN"/>
    <property type="match status" value="1"/>
</dbReference>
<feature type="domain" description="Response regulatory" evidence="4">
    <location>
        <begin position="74"/>
        <end position="190"/>
    </location>
</feature>
<accession>A0AAU7DET2</accession>
<organism evidence="5">
    <name type="scientific">Telmatobacter sp. DSM 110680</name>
    <dbReference type="NCBI Taxonomy" id="3036704"/>
    <lineage>
        <taxon>Bacteria</taxon>
        <taxon>Pseudomonadati</taxon>
        <taxon>Acidobacteriota</taxon>
        <taxon>Terriglobia</taxon>
        <taxon>Terriglobales</taxon>
        <taxon>Acidobacteriaceae</taxon>
        <taxon>Telmatobacter</taxon>
    </lineage>
</organism>
<evidence type="ECO:0000256" key="3">
    <source>
        <dbReference type="SAM" id="MobiDB-lite"/>
    </source>
</evidence>